<sequence>MSTENNSEKPDLPNAQPFLPHQPLSIPLIREVLIVDKKTIQTGKVLVSKKNYEDPVSEQIELSCQKVIIERRQINEYVESAPPVRYENGVTIIAVIKEVLVTEKRLMLVEEIHICPQTTTSLALVNETVLRQEVEIVRTNTGTDIY</sequence>
<proteinExistence type="predicted"/>
<dbReference type="Proteomes" id="UP000309788">
    <property type="component" value="Unassembled WGS sequence"/>
</dbReference>
<gene>
    <name evidence="2" type="ORF">FEM55_24695</name>
</gene>
<name>A0A5R9K2X4_9BACT</name>
<dbReference type="AlphaFoldDB" id="A0A5R9K2X4"/>
<evidence type="ECO:0000313" key="3">
    <source>
        <dbReference type="Proteomes" id="UP000309788"/>
    </source>
</evidence>
<dbReference type="OrthoDB" id="5569583at2"/>
<accession>A0A5R9K2X4</accession>
<dbReference type="InterPro" id="IPR019060">
    <property type="entry name" value="DUF2382"/>
</dbReference>
<feature type="domain" description="DUF2382" evidence="1">
    <location>
        <begin position="26"/>
        <end position="136"/>
    </location>
</feature>
<dbReference type="Pfam" id="PF09557">
    <property type="entry name" value="DUF2382"/>
    <property type="match status" value="1"/>
</dbReference>
<keyword evidence="3" id="KW-1185">Reference proteome</keyword>
<evidence type="ECO:0000259" key="1">
    <source>
        <dbReference type="Pfam" id="PF09557"/>
    </source>
</evidence>
<comment type="caution">
    <text evidence="2">The sequence shown here is derived from an EMBL/GenBank/DDBJ whole genome shotgun (WGS) entry which is preliminary data.</text>
</comment>
<organism evidence="2 3">
    <name type="scientific">Dyadobacter sediminis</name>
    <dbReference type="NCBI Taxonomy" id="1493691"/>
    <lineage>
        <taxon>Bacteria</taxon>
        <taxon>Pseudomonadati</taxon>
        <taxon>Bacteroidota</taxon>
        <taxon>Cytophagia</taxon>
        <taxon>Cytophagales</taxon>
        <taxon>Spirosomataceae</taxon>
        <taxon>Dyadobacter</taxon>
    </lineage>
</organism>
<dbReference type="RefSeq" id="WP_138284235.1">
    <property type="nucleotide sequence ID" value="NZ_BMGE01000008.1"/>
</dbReference>
<dbReference type="EMBL" id="VCEI01000033">
    <property type="protein sequence ID" value="TLU88708.1"/>
    <property type="molecule type" value="Genomic_DNA"/>
</dbReference>
<evidence type="ECO:0000313" key="2">
    <source>
        <dbReference type="EMBL" id="TLU88708.1"/>
    </source>
</evidence>
<protein>
    <submittedName>
        <fullName evidence="2">DUF2382 domain-containing protein</fullName>
    </submittedName>
</protein>
<reference evidence="2 3" key="1">
    <citation type="submission" date="2019-05" db="EMBL/GenBank/DDBJ databases">
        <authorList>
            <person name="Qu J.-H."/>
        </authorList>
    </citation>
    <scope>NUCLEOTIDE SEQUENCE [LARGE SCALE GENOMIC DNA]</scope>
    <source>
        <strain evidence="2 3">Z12</strain>
    </source>
</reference>